<comment type="subcellular location">
    <subcellularLocation>
        <location evidence="1">Nucleus</location>
    </subcellularLocation>
</comment>
<proteinExistence type="inferred from homology"/>
<dbReference type="OrthoDB" id="433501at2759"/>
<dbReference type="PANTHER" id="PTHR10552">
    <property type="entry name" value="U2 SMALL NUCLEAR RIBONUCLEOPROTEIN A"/>
    <property type="match status" value="1"/>
</dbReference>
<evidence type="ECO:0000313" key="7">
    <source>
        <dbReference type="EMBL" id="EIW86400.1"/>
    </source>
</evidence>
<evidence type="ECO:0000256" key="3">
    <source>
        <dbReference type="ARBA" id="ARBA00022737"/>
    </source>
</evidence>
<accession>A0A5M3N4P8</accession>
<evidence type="ECO:0000256" key="2">
    <source>
        <dbReference type="ARBA" id="ARBA00022614"/>
    </source>
</evidence>
<organism evidence="7 8">
    <name type="scientific">Coniophora puteana (strain RWD-64-598)</name>
    <name type="common">Brown rot fungus</name>
    <dbReference type="NCBI Taxonomy" id="741705"/>
    <lineage>
        <taxon>Eukaryota</taxon>
        <taxon>Fungi</taxon>
        <taxon>Dikarya</taxon>
        <taxon>Basidiomycota</taxon>
        <taxon>Agaricomycotina</taxon>
        <taxon>Agaricomycetes</taxon>
        <taxon>Agaricomycetidae</taxon>
        <taxon>Boletales</taxon>
        <taxon>Coniophorineae</taxon>
        <taxon>Coniophoraceae</taxon>
        <taxon>Coniophora</taxon>
    </lineage>
</organism>
<name>A0A5M3N4P8_CONPW</name>
<protein>
    <recommendedName>
        <fullName evidence="6">U2 small nuclear ribonucleoprotein A'</fullName>
    </recommendedName>
</protein>
<dbReference type="InterPro" id="IPR001611">
    <property type="entry name" value="Leu-rich_rpt"/>
</dbReference>
<dbReference type="FunFam" id="3.80.10.10:FF:000026">
    <property type="entry name" value="U2 small nuclear ribonucleoprotein A"/>
    <property type="match status" value="1"/>
</dbReference>
<evidence type="ECO:0000256" key="1">
    <source>
        <dbReference type="ARBA" id="ARBA00004123"/>
    </source>
</evidence>
<dbReference type="PANTHER" id="PTHR10552:SF6">
    <property type="entry name" value="U2 SMALL NUCLEAR RIBONUCLEOPROTEIN A"/>
    <property type="match status" value="1"/>
</dbReference>
<keyword evidence="4" id="KW-0539">Nucleus</keyword>
<reference evidence="8" key="1">
    <citation type="journal article" date="2012" name="Science">
        <title>The Paleozoic origin of enzymatic lignin decomposition reconstructed from 31 fungal genomes.</title>
        <authorList>
            <person name="Floudas D."/>
            <person name="Binder M."/>
            <person name="Riley R."/>
            <person name="Barry K."/>
            <person name="Blanchette R.A."/>
            <person name="Henrissat B."/>
            <person name="Martinez A.T."/>
            <person name="Otillar R."/>
            <person name="Spatafora J.W."/>
            <person name="Yadav J.S."/>
            <person name="Aerts A."/>
            <person name="Benoit I."/>
            <person name="Boyd A."/>
            <person name="Carlson A."/>
            <person name="Copeland A."/>
            <person name="Coutinho P.M."/>
            <person name="de Vries R.P."/>
            <person name="Ferreira P."/>
            <person name="Findley K."/>
            <person name="Foster B."/>
            <person name="Gaskell J."/>
            <person name="Glotzer D."/>
            <person name="Gorecki P."/>
            <person name="Heitman J."/>
            <person name="Hesse C."/>
            <person name="Hori C."/>
            <person name="Igarashi K."/>
            <person name="Jurgens J.A."/>
            <person name="Kallen N."/>
            <person name="Kersten P."/>
            <person name="Kohler A."/>
            <person name="Kuees U."/>
            <person name="Kumar T.K.A."/>
            <person name="Kuo A."/>
            <person name="LaButti K."/>
            <person name="Larrondo L.F."/>
            <person name="Lindquist E."/>
            <person name="Ling A."/>
            <person name="Lombard V."/>
            <person name="Lucas S."/>
            <person name="Lundell T."/>
            <person name="Martin R."/>
            <person name="McLaughlin D.J."/>
            <person name="Morgenstern I."/>
            <person name="Morin E."/>
            <person name="Murat C."/>
            <person name="Nagy L.G."/>
            <person name="Nolan M."/>
            <person name="Ohm R.A."/>
            <person name="Patyshakuliyeva A."/>
            <person name="Rokas A."/>
            <person name="Ruiz-Duenas F.J."/>
            <person name="Sabat G."/>
            <person name="Salamov A."/>
            <person name="Samejima M."/>
            <person name="Schmutz J."/>
            <person name="Slot J.C."/>
            <person name="St John F."/>
            <person name="Stenlid J."/>
            <person name="Sun H."/>
            <person name="Sun S."/>
            <person name="Syed K."/>
            <person name="Tsang A."/>
            <person name="Wiebenga A."/>
            <person name="Young D."/>
            <person name="Pisabarro A."/>
            <person name="Eastwood D.C."/>
            <person name="Martin F."/>
            <person name="Cullen D."/>
            <person name="Grigoriev I.V."/>
            <person name="Hibbett D.S."/>
        </authorList>
    </citation>
    <scope>NUCLEOTIDE SEQUENCE [LARGE SCALE GENOMIC DNA]</scope>
    <source>
        <strain evidence="8">RWD-64-598 SS2</strain>
    </source>
</reference>
<evidence type="ECO:0000256" key="6">
    <source>
        <dbReference type="ARBA" id="ARBA00024238"/>
    </source>
</evidence>
<evidence type="ECO:0000256" key="5">
    <source>
        <dbReference type="ARBA" id="ARBA00024196"/>
    </source>
</evidence>
<dbReference type="OMA" id="PNYREYM"/>
<comment type="caution">
    <text evidence="7">The sequence shown here is derived from an EMBL/GenBank/DDBJ whole genome shotgun (WGS) entry which is preliminary data.</text>
</comment>
<dbReference type="EMBL" id="JH711573">
    <property type="protein sequence ID" value="EIW86400.1"/>
    <property type="molecule type" value="Genomic_DNA"/>
</dbReference>
<dbReference type="RefSeq" id="XP_007763227.1">
    <property type="nucleotide sequence ID" value="XM_007765037.1"/>
</dbReference>
<dbReference type="PROSITE" id="PS51450">
    <property type="entry name" value="LRR"/>
    <property type="match status" value="2"/>
</dbReference>
<evidence type="ECO:0000256" key="4">
    <source>
        <dbReference type="ARBA" id="ARBA00023242"/>
    </source>
</evidence>
<dbReference type="GO" id="GO:0000398">
    <property type="term" value="P:mRNA splicing, via spliceosome"/>
    <property type="evidence" value="ECO:0007669"/>
    <property type="project" value="InterPro"/>
</dbReference>
<dbReference type="SUPFAM" id="SSF52058">
    <property type="entry name" value="L domain-like"/>
    <property type="match status" value="1"/>
</dbReference>
<dbReference type="InterPro" id="IPR044640">
    <property type="entry name" value="RU2A"/>
</dbReference>
<dbReference type="Gene3D" id="3.80.10.10">
    <property type="entry name" value="Ribonuclease Inhibitor"/>
    <property type="match status" value="1"/>
</dbReference>
<keyword evidence="8" id="KW-1185">Reference proteome</keyword>
<sequence>MVKLTPELLAQAPSSLNPNKERQLDLRGYKIPTIENLGVTKDQHDAIDFTDNSISVLGNFPLLKRLRTLLLANNRVSSVSPSIHLSVPNLTTLVLTNNNVAELGDLEPLKELKNLKYLSLLGNPVREKKWYREWLAWRIPSLRVLDFQRIRDKERETAKSLFVTADGLRTALATTISETVSKTGVKAAVTTDEPKAAPLTGKAGRLMSKEDQEKVKQAIAKATSIEEVRRLERSLREGYMPTFESSGS</sequence>
<evidence type="ECO:0000313" key="8">
    <source>
        <dbReference type="Proteomes" id="UP000053558"/>
    </source>
</evidence>
<dbReference type="GO" id="GO:0030620">
    <property type="term" value="F:U2 snRNA binding"/>
    <property type="evidence" value="ECO:0007669"/>
    <property type="project" value="InterPro"/>
</dbReference>
<keyword evidence="3" id="KW-0677">Repeat</keyword>
<dbReference type="Proteomes" id="UP000053558">
    <property type="component" value="Unassembled WGS sequence"/>
</dbReference>
<dbReference type="KEGG" id="cput:CONPUDRAFT_94823"/>
<keyword evidence="2" id="KW-0433">Leucine-rich repeat</keyword>
<dbReference type="InterPro" id="IPR032675">
    <property type="entry name" value="LRR_dom_sf"/>
</dbReference>
<gene>
    <name evidence="7" type="ORF">CONPUDRAFT_94823</name>
</gene>
<dbReference type="GeneID" id="19211670"/>
<dbReference type="AlphaFoldDB" id="A0A5M3N4P8"/>
<dbReference type="Pfam" id="PF14580">
    <property type="entry name" value="LRR_9"/>
    <property type="match status" value="1"/>
</dbReference>
<dbReference type="GO" id="GO:0005686">
    <property type="term" value="C:U2 snRNP"/>
    <property type="evidence" value="ECO:0007669"/>
    <property type="project" value="TreeGrafter"/>
</dbReference>
<comment type="similarity">
    <text evidence="5">Belongs to the U2 small nuclear ribonucleoprotein A family.</text>
</comment>